<dbReference type="GO" id="GO:0003723">
    <property type="term" value="F:RNA binding"/>
    <property type="evidence" value="ECO:0007669"/>
    <property type="project" value="UniProtKB-KW"/>
</dbReference>
<feature type="compositionally biased region" description="Acidic residues" evidence="6">
    <location>
        <begin position="31"/>
        <end position="40"/>
    </location>
</feature>
<dbReference type="InterPro" id="IPR035979">
    <property type="entry name" value="RBD_domain_sf"/>
</dbReference>
<evidence type="ECO:0000256" key="4">
    <source>
        <dbReference type="ARBA" id="ARBA00022884"/>
    </source>
</evidence>
<name>A0A151NQ56_ALLMI</name>
<feature type="region of interest" description="Disordered" evidence="6">
    <location>
        <begin position="229"/>
        <end position="282"/>
    </location>
</feature>
<dbReference type="GO" id="GO:0005730">
    <property type="term" value="C:nucleolus"/>
    <property type="evidence" value="ECO:0007669"/>
    <property type="project" value="UniProtKB-SubCell"/>
</dbReference>
<protein>
    <recommendedName>
        <fullName evidence="3">Activator of basal transcription 1</fullName>
    </recommendedName>
</protein>
<dbReference type="STRING" id="8496.A0A151NQ56"/>
<comment type="subcellular location">
    <subcellularLocation>
        <location evidence="1">Nucleus</location>
        <location evidence="1">Nucleolus</location>
    </subcellularLocation>
</comment>
<dbReference type="GO" id="GO:0034462">
    <property type="term" value="P:small-subunit processome assembly"/>
    <property type="evidence" value="ECO:0007669"/>
    <property type="project" value="TreeGrafter"/>
</dbReference>
<accession>A0A151NQ56</accession>
<dbReference type="GO" id="GO:0000480">
    <property type="term" value="P:endonucleolytic cleavage in 5'-ETS of tricistronic rRNA transcript (SSU-rRNA, 5.8S rRNA, LSU-rRNA)"/>
    <property type="evidence" value="ECO:0007669"/>
    <property type="project" value="TreeGrafter"/>
</dbReference>
<dbReference type="AlphaFoldDB" id="A0A151NQ56"/>
<dbReference type="PANTHER" id="PTHR12311">
    <property type="entry name" value="ACTIVATOR OF BASAL TRANSCRIPTION 1"/>
    <property type="match status" value="1"/>
</dbReference>
<dbReference type="EMBL" id="AKHW03002424">
    <property type="protein sequence ID" value="KYO38913.1"/>
    <property type="molecule type" value="Genomic_DNA"/>
</dbReference>
<evidence type="ECO:0000256" key="1">
    <source>
        <dbReference type="ARBA" id="ARBA00004604"/>
    </source>
</evidence>
<feature type="region of interest" description="Disordered" evidence="6">
    <location>
        <begin position="1"/>
        <end position="80"/>
    </location>
</feature>
<dbReference type="CDD" id="cd12263">
    <property type="entry name" value="RRM_ABT1_like"/>
    <property type="match status" value="1"/>
</dbReference>
<proteinExistence type="inferred from homology"/>
<dbReference type="Proteomes" id="UP000050525">
    <property type="component" value="Unassembled WGS sequence"/>
</dbReference>
<dbReference type="eggNOG" id="KOG3152">
    <property type="taxonomic scope" value="Eukaryota"/>
</dbReference>
<keyword evidence="5" id="KW-0539">Nucleus</keyword>
<comment type="similarity">
    <text evidence="2">Belongs to the ESF2/ABP1 family.</text>
</comment>
<dbReference type="InterPro" id="IPR034353">
    <property type="entry name" value="ABT1/ESF2_RRM"/>
</dbReference>
<dbReference type="Gene3D" id="3.30.70.330">
    <property type="match status" value="1"/>
</dbReference>
<evidence type="ECO:0000256" key="6">
    <source>
        <dbReference type="SAM" id="MobiDB-lite"/>
    </source>
</evidence>
<dbReference type="InterPro" id="IPR039119">
    <property type="entry name" value="ABT1/Esf2"/>
</dbReference>
<sequence length="282" mass="31909">MKEKPGRVRTSGQLGGPLGMQKKPWGRVKEEEEEVMDAEEPGGRVNADEEEEVTGATEELGGSARGTLAEEEPAEAEGPREVTLPQKKVVPGIIYLGHIPPRFRPRHVRTLLGAYGEVGRVFLQPEKRFVWQRKKNVAGTRAKNYTEGWVEFRDKRVAKLVASSLHNTPMGTRKRSRFHADLWNIKYLHRFRWPHLSEHLAWEHQAQAQRLRAEIAQAKRETGFYLRSVEKAQRPAPTPGSGPSPASSWGYCQRPTEPEIQQHRGPTPIPALLHSIFGTKDE</sequence>
<evidence type="ECO:0000256" key="3">
    <source>
        <dbReference type="ARBA" id="ARBA00020737"/>
    </source>
</evidence>
<gene>
    <name evidence="7" type="primary">ABT1</name>
    <name evidence="7" type="ORF">Y1Q_0013072</name>
</gene>
<dbReference type="InterPro" id="IPR012677">
    <property type="entry name" value="Nucleotide-bd_a/b_plait_sf"/>
</dbReference>
<organism evidence="7 8">
    <name type="scientific">Alligator mississippiensis</name>
    <name type="common">American alligator</name>
    <dbReference type="NCBI Taxonomy" id="8496"/>
    <lineage>
        <taxon>Eukaryota</taxon>
        <taxon>Metazoa</taxon>
        <taxon>Chordata</taxon>
        <taxon>Craniata</taxon>
        <taxon>Vertebrata</taxon>
        <taxon>Euteleostomi</taxon>
        <taxon>Archelosauria</taxon>
        <taxon>Archosauria</taxon>
        <taxon>Crocodylia</taxon>
        <taxon>Alligatoridae</taxon>
        <taxon>Alligatorinae</taxon>
        <taxon>Alligator</taxon>
    </lineage>
</organism>
<dbReference type="PANTHER" id="PTHR12311:SF7">
    <property type="entry name" value="ACTIVATOR OF BASAL TRANSCRIPTION 1"/>
    <property type="match status" value="1"/>
</dbReference>
<evidence type="ECO:0000313" key="7">
    <source>
        <dbReference type="EMBL" id="KYO38913.1"/>
    </source>
</evidence>
<keyword evidence="4" id="KW-0694">RNA-binding</keyword>
<dbReference type="SUPFAM" id="SSF54928">
    <property type="entry name" value="RNA-binding domain, RBD"/>
    <property type="match status" value="1"/>
</dbReference>
<dbReference type="GO" id="GO:0000472">
    <property type="term" value="P:endonucleolytic cleavage to generate mature 5'-end of SSU-rRNA from (SSU-rRNA, 5.8S rRNA, LSU-rRNA)"/>
    <property type="evidence" value="ECO:0007669"/>
    <property type="project" value="TreeGrafter"/>
</dbReference>
<reference evidence="7 8" key="1">
    <citation type="journal article" date="2012" name="Genome Biol.">
        <title>Sequencing three crocodilian genomes to illuminate the evolution of archosaurs and amniotes.</title>
        <authorList>
            <person name="St John J.A."/>
            <person name="Braun E.L."/>
            <person name="Isberg S.R."/>
            <person name="Miles L.G."/>
            <person name="Chong A.Y."/>
            <person name="Gongora J."/>
            <person name="Dalzell P."/>
            <person name="Moran C."/>
            <person name="Bed'hom B."/>
            <person name="Abzhanov A."/>
            <person name="Burgess S.C."/>
            <person name="Cooksey A.M."/>
            <person name="Castoe T.A."/>
            <person name="Crawford N.G."/>
            <person name="Densmore L.D."/>
            <person name="Drew J.C."/>
            <person name="Edwards S.V."/>
            <person name="Faircloth B.C."/>
            <person name="Fujita M.K."/>
            <person name="Greenwold M.J."/>
            <person name="Hoffmann F.G."/>
            <person name="Howard J.M."/>
            <person name="Iguchi T."/>
            <person name="Janes D.E."/>
            <person name="Khan S.Y."/>
            <person name="Kohno S."/>
            <person name="de Koning A.J."/>
            <person name="Lance S.L."/>
            <person name="McCarthy F.M."/>
            <person name="McCormack J.E."/>
            <person name="Merchant M.E."/>
            <person name="Peterson D.G."/>
            <person name="Pollock D.D."/>
            <person name="Pourmand N."/>
            <person name="Raney B.J."/>
            <person name="Roessler K.A."/>
            <person name="Sanford J.R."/>
            <person name="Sawyer R.H."/>
            <person name="Schmidt C.J."/>
            <person name="Triplett E.W."/>
            <person name="Tuberville T.D."/>
            <person name="Venegas-Anaya M."/>
            <person name="Howard J.T."/>
            <person name="Jarvis E.D."/>
            <person name="Guillette L.J.Jr."/>
            <person name="Glenn T.C."/>
            <person name="Green R.E."/>
            <person name="Ray D.A."/>
        </authorList>
    </citation>
    <scope>NUCLEOTIDE SEQUENCE [LARGE SCALE GENOMIC DNA]</scope>
    <source>
        <strain evidence="7">KSC_2009_1</strain>
    </source>
</reference>
<evidence type="ECO:0000256" key="2">
    <source>
        <dbReference type="ARBA" id="ARBA00005819"/>
    </source>
</evidence>
<evidence type="ECO:0000256" key="5">
    <source>
        <dbReference type="ARBA" id="ARBA00023242"/>
    </source>
</evidence>
<comment type="caution">
    <text evidence="7">The sequence shown here is derived from an EMBL/GenBank/DDBJ whole genome shotgun (WGS) entry which is preliminary data.</text>
</comment>
<keyword evidence="8" id="KW-1185">Reference proteome</keyword>
<dbReference type="GO" id="GO:0000447">
    <property type="term" value="P:endonucleolytic cleavage in ITS1 to separate SSU-rRNA from 5.8S rRNA and LSU-rRNA from tricistronic rRNA transcript (SSU-rRNA, 5.8S rRNA, LSU-rRNA)"/>
    <property type="evidence" value="ECO:0007669"/>
    <property type="project" value="TreeGrafter"/>
</dbReference>
<evidence type="ECO:0000313" key="8">
    <source>
        <dbReference type="Proteomes" id="UP000050525"/>
    </source>
</evidence>